<dbReference type="NCBIfam" id="TIGR01930">
    <property type="entry name" value="AcCoA-C-Actrans"/>
    <property type="match status" value="1"/>
</dbReference>
<dbReference type="EMBL" id="MOAM01000011">
    <property type="protein sequence ID" value="ROL76796.1"/>
    <property type="molecule type" value="Genomic_DNA"/>
</dbReference>
<evidence type="ECO:0000256" key="5">
    <source>
        <dbReference type="PIRSR" id="PIRSR000429-1"/>
    </source>
</evidence>
<dbReference type="InterPro" id="IPR020615">
    <property type="entry name" value="Thiolase_acyl_enz_int_AS"/>
</dbReference>
<dbReference type="InterPro" id="IPR020610">
    <property type="entry name" value="Thiolase_AS"/>
</dbReference>
<dbReference type="GO" id="GO:0033812">
    <property type="term" value="F:3-oxoadipyl-CoA thiolase activity"/>
    <property type="evidence" value="ECO:0007669"/>
    <property type="project" value="UniProtKB-EC"/>
</dbReference>
<dbReference type="GO" id="GO:0044281">
    <property type="term" value="P:small molecule metabolic process"/>
    <property type="evidence" value="ECO:0007669"/>
    <property type="project" value="UniProtKB-ARBA"/>
</dbReference>
<dbReference type="FunFam" id="3.40.47.10:FF:000010">
    <property type="entry name" value="Acetyl-CoA acetyltransferase (Thiolase)"/>
    <property type="match status" value="1"/>
</dbReference>
<reference evidence="9 10" key="1">
    <citation type="submission" date="2016-10" db="EMBL/GenBank/DDBJ databases">
        <title>Comparative genome analysis of multiple Pseudomonas spp. focuses on biocontrol and plant growth promoting traits.</title>
        <authorList>
            <person name="Tao X.-Y."/>
            <person name="Taylor C.G."/>
        </authorList>
    </citation>
    <scope>NUCLEOTIDE SEQUENCE [LARGE SCALE GENOMIC DNA]</scope>
    <source>
        <strain evidence="9 10">15D11</strain>
    </source>
</reference>
<dbReference type="PIRSF" id="PIRSF000429">
    <property type="entry name" value="Ac-CoA_Ac_transf"/>
    <property type="match status" value="1"/>
</dbReference>
<organism evidence="9 10">
    <name type="scientific">Pseudomonas vranovensis</name>
    <dbReference type="NCBI Taxonomy" id="321661"/>
    <lineage>
        <taxon>Bacteria</taxon>
        <taxon>Pseudomonadati</taxon>
        <taxon>Pseudomonadota</taxon>
        <taxon>Gammaproteobacteria</taxon>
        <taxon>Pseudomonadales</taxon>
        <taxon>Pseudomonadaceae</taxon>
        <taxon>Pseudomonas</taxon>
    </lineage>
</organism>
<dbReference type="Gene3D" id="3.40.47.10">
    <property type="match status" value="2"/>
</dbReference>
<evidence type="ECO:0000256" key="6">
    <source>
        <dbReference type="RuleBase" id="RU003557"/>
    </source>
</evidence>
<dbReference type="Pfam" id="PF02803">
    <property type="entry name" value="Thiolase_C"/>
    <property type="match status" value="1"/>
</dbReference>
<dbReference type="InterPro" id="IPR020617">
    <property type="entry name" value="Thiolase_C"/>
</dbReference>
<comment type="similarity">
    <text evidence="1 6">Belongs to the thiolase-like superfamily. Thiolase family.</text>
</comment>
<dbReference type="InterPro" id="IPR002155">
    <property type="entry name" value="Thiolase"/>
</dbReference>
<dbReference type="InterPro" id="IPR020616">
    <property type="entry name" value="Thiolase_N"/>
</dbReference>
<feature type="active site" description="Acyl-thioester intermediate" evidence="5">
    <location>
        <position position="88"/>
    </location>
</feature>
<evidence type="ECO:0000256" key="4">
    <source>
        <dbReference type="ARBA" id="ARBA00048527"/>
    </source>
</evidence>
<feature type="active site" description="Proton acceptor" evidence="5">
    <location>
        <position position="379"/>
    </location>
</feature>
<gene>
    <name evidence="9" type="ORF">BHU25_06370</name>
</gene>
<dbReference type="CDD" id="cd00751">
    <property type="entry name" value="thiolase"/>
    <property type="match status" value="1"/>
</dbReference>
<dbReference type="InterPro" id="IPR016039">
    <property type="entry name" value="Thiolase-like"/>
</dbReference>
<dbReference type="PROSITE" id="PS00098">
    <property type="entry name" value="THIOLASE_1"/>
    <property type="match status" value="1"/>
</dbReference>
<dbReference type="SUPFAM" id="SSF53901">
    <property type="entry name" value="Thiolase-like"/>
    <property type="match status" value="2"/>
</dbReference>
<evidence type="ECO:0000256" key="3">
    <source>
        <dbReference type="ARBA" id="ARBA00023315"/>
    </source>
</evidence>
<dbReference type="PROSITE" id="PS00737">
    <property type="entry name" value="THIOLASE_2"/>
    <property type="match status" value="1"/>
</dbReference>
<comment type="catalytic activity">
    <reaction evidence="4">
        <text>succinyl-CoA + acetyl-CoA = 3-oxoadipyl-CoA + CoA</text>
        <dbReference type="Rhea" id="RHEA:19481"/>
        <dbReference type="ChEBI" id="CHEBI:57287"/>
        <dbReference type="ChEBI" id="CHEBI:57288"/>
        <dbReference type="ChEBI" id="CHEBI:57292"/>
        <dbReference type="ChEBI" id="CHEBI:57348"/>
        <dbReference type="EC" id="2.3.1.174"/>
    </reaction>
</comment>
<feature type="active site" description="Proton acceptor" evidence="5">
    <location>
        <position position="349"/>
    </location>
</feature>
<dbReference type="PROSITE" id="PS00099">
    <property type="entry name" value="THIOLASE_3"/>
    <property type="match status" value="1"/>
</dbReference>
<dbReference type="PANTHER" id="PTHR18919">
    <property type="entry name" value="ACETYL-COA C-ACYLTRANSFERASE"/>
    <property type="match status" value="1"/>
</dbReference>
<proteinExistence type="inferred from homology"/>
<evidence type="ECO:0000313" key="9">
    <source>
        <dbReference type="EMBL" id="ROL76796.1"/>
    </source>
</evidence>
<evidence type="ECO:0000313" key="10">
    <source>
        <dbReference type="Proteomes" id="UP000285286"/>
    </source>
</evidence>
<name>A0A423DWR8_9PSED</name>
<keyword evidence="3 6" id="KW-0012">Acyltransferase</keyword>
<feature type="domain" description="Thiolase C-terminal" evidence="8">
    <location>
        <begin position="271"/>
        <end position="392"/>
    </location>
</feature>
<dbReference type="PANTHER" id="PTHR18919:SF107">
    <property type="entry name" value="ACETYL-COA ACETYLTRANSFERASE, CYTOSOLIC"/>
    <property type="match status" value="1"/>
</dbReference>
<dbReference type="RefSeq" id="WP_093379319.1">
    <property type="nucleotide sequence ID" value="NZ_MOAM01000011.1"/>
</dbReference>
<dbReference type="AlphaFoldDB" id="A0A423DWR8"/>
<dbReference type="InterPro" id="IPR020613">
    <property type="entry name" value="Thiolase_CS"/>
</dbReference>
<evidence type="ECO:0000259" key="8">
    <source>
        <dbReference type="Pfam" id="PF02803"/>
    </source>
</evidence>
<protein>
    <submittedName>
        <fullName evidence="9">Acetyl-CoA acetyltransferase</fullName>
    </submittedName>
</protein>
<feature type="domain" description="Thiolase N-terminal" evidence="7">
    <location>
        <begin position="4"/>
        <end position="262"/>
    </location>
</feature>
<evidence type="ECO:0000256" key="2">
    <source>
        <dbReference type="ARBA" id="ARBA00022679"/>
    </source>
</evidence>
<dbReference type="Pfam" id="PF00108">
    <property type="entry name" value="Thiolase_N"/>
    <property type="match status" value="1"/>
</dbReference>
<keyword evidence="10" id="KW-1185">Reference proteome</keyword>
<comment type="caution">
    <text evidence="9">The sequence shown here is derived from an EMBL/GenBank/DDBJ whole genome shotgun (WGS) entry which is preliminary data.</text>
</comment>
<evidence type="ECO:0000256" key="1">
    <source>
        <dbReference type="ARBA" id="ARBA00010982"/>
    </source>
</evidence>
<dbReference type="Proteomes" id="UP000285286">
    <property type="component" value="Unassembled WGS sequence"/>
</dbReference>
<sequence>MQDVVIVAATRTAVGSYQGALANIPAVDLGAAVIRQLLTQTGIDAELVDEVILGQVLTAGAGQNPARQAAIKAGLPHAVPAMTLNKVCGSGLKALHLATQAIRCGDAEVIIAGGQENMSLANYVMPGARTGLRMGHSTLIDSMISDGLWDAFNDYHMGITAENLVEKYGISREEQDAFAAASQQKAAAAIEARRFVDEITPILIPQRKGEPVAFATDEQPRAGTTAESLGKLKPAFKKDGTVTAGNASSLNDGAAAVLLMSAAKAQQLGLPILARIKAYANAGVDPAIMGIGPVSATRRCLDKAGWQLSDLDLIEANEAFAAQALSVGKELGWDASKVNVNGGAIALGHPIGASGCRVLVTLLHEMIKRDVSKGLATLCIGGGQGVALAIER</sequence>
<evidence type="ECO:0000259" key="7">
    <source>
        <dbReference type="Pfam" id="PF00108"/>
    </source>
</evidence>
<keyword evidence="2 6" id="KW-0808">Transferase</keyword>
<accession>A0A423DWR8</accession>
<dbReference type="STRING" id="1292031.GCA_000425805_04753"/>
<dbReference type="NCBIfam" id="NF004206">
    <property type="entry name" value="PRK05656.1"/>
    <property type="match status" value="1"/>
</dbReference>